<dbReference type="Proteomes" id="UP000014622">
    <property type="component" value="Unassembled WGS sequence"/>
</dbReference>
<accession>A0AB73A6S3</accession>
<comment type="caution">
    <text evidence="1">The sequence shown here is derived from an EMBL/GenBank/DDBJ whole genome shotgun (WGS) entry which is preliminary data.</text>
</comment>
<name>A0AB73A6S3_ENTFC</name>
<dbReference type="AlphaFoldDB" id="A0AB73A6S3"/>
<gene>
    <name evidence="1" type="ORF">D356_02352</name>
</gene>
<evidence type="ECO:0000313" key="2">
    <source>
        <dbReference type="Proteomes" id="UP000014622"/>
    </source>
</evidence>
<evidence type="ECO:0000313" key="1">
    <source>
        <dbReference type="EMBL" id="EPI09653.1"/>
    </source>
</evidence>
<feature type="non-terminal residue" evidence="1">
    <location>
        <position position="1"/>
    </location>
</feature>
<proteinExistence type="predicted"/>
<sequence>SYTFYLTNRRKRGCDRSDQLQEIRRNLRKLLLLFLIWLVLFPQRQAFDSHYEQGDVTQILSHLLFLSLDQKILILDTHTHFVWI</sequence>
<reference evidence="1 2" key="1">
    <citation type="submission" date="2013-06" db="EMBL/GenBank/DDBJ databases">
        <authorList>
            <person name="Weinstock G."/>
            <person name="Sodergren E."/>
            <person name="Lobos E.A."/>
            <person name="Fulton L."/>
            <person name="Fulton R."/>
            <person name="Courtney L."/>
            <person name="Fronick C."/>
            <person name="O'Laughlin M."/>
            <person name="Godfrey J."/>
            <person name="Wilson R.M."/>
            <person name="Miner T."/>
            <person name="Farmer C."/>
            <person name="Delehaunty K."/>
            <person name="Cordes M."/>
            <person name="Minx P."/>
            <person name="Tomlinson C."/>
            <person name="Chen J."/>
            <person name="Wollam A."/>
            <person name="Pepin K.H."/>
            <person name="Bhonagiri V."/>
            <person name="Zhang X."/>
            <person name="Warren W."/>
            <person name="Mitreva M."/>
            <person name="Mardis E.R."/>
            <person name="Wilson R.K."/>
        </authorList>
    </citation>
    <scope>NUCLEOTIDE SEQUENCE [LARGE SCALE GENOMIC DNA]</scope>
    <source>
        <strain evidence="1 2">SD2A-2</strain>
    </source>
</reference>
<dbReference type="EMBL" id="ATIT01000120">
    <property type="protein sequence ID" value="EPI09653.1"/>
    <property type="molecule type" value="Genomic_DNA"/>
</dbReference>
<organism evidence="1 2">
    <name type="scientific">Enterococcus faecium SD2A-2</name>
    <dbReference type="NCBI Taxonomy" id="1244154"/>
    <lineage>
        <taxon>Bacteria</taxon>
        <taxon>Bacillati</taxon>
        <taxon>Bacillota</taxon>
        <taxon>Bacilli</taxon>
        <taxon>Lactobacillales</taxon>
        <taxon>Enterococcaceae</taxon>
        <taxon>Enterococcus</taxon>
    </lineage>
</organism>
<protein>
    <submittedName>
        <fullName evidence="1">Uncharacterized protein</fullName>
    </submittedName>
</protein>